<comment type="caution">
    <text evidence="1">The sequence shown here is derived from an EMBL/GenBank/DDBJ whole genome shotgun (WGS) entry which is preliminary data.</text>
</comment>
<evidence type="ECO:0000313" key="2">
    <source>
        <dbReference type="Proteomes" id="UP000607559"/>
    </source>
</evidence>
<evidence type="ECO:0000313" key="1">
    <source>
        <dbReference type="EMBL" id="GGB14507.1"/>
    </source>
</evidence>
<dbReference type="Proteomes" id="UP000607559">
    <property type="component" value="Unassembled WGS sequence"/>
</dbReference>
<dbReference type="EMBL" id="BMJC01000004">
    <property type="protein sequence ID" value="GGB14507.1"/>
    <property type="molecule type" value="Genomic_DNA"/>
</dbReference>
<protein>
    <submittedName>
        <fullName evidence="1">Uncharacterized protein</fullName>
    </submittedName>
</protein>
<keyword evidence="2" id="KW-1185">Reference proteome</keyword>
<reference evidence="1" key="2">
    <citation type="submission" date="2020-09" db="EMBL/GenBank/DDBJ databases">
        <authorList>
            <person name="Sun Q."/>
            <person name="Zhou Y."/>
        </authorList>
    </citation>
    <scope>NUCLEOTIDE SEQUENCE</scope>
    <source>
        <strain evidence="1">CGMCC 1.15448</strain>
    </source>
</reference>
<reference evidence="1" key="1">
    <citation type="journal article" date="2014" name="Int. J. Syst. Evol. Microbiol.">
        <title>Complete genome sequence of Corynebacterium casei LMG S-19264T (=DSM 44701T), isolated from a smear-ripened cheese.</title>
        <authorList>
            <consortium name="US DOE Joint Genome Institute (JGI-PGF)"/>
            <person name="Walter F."/>
            <person name="Albersmeier A."/>
            <person name="Kalinowski J."/>
            <person name="Ruckert C."/>
        </authorList>
    </citation>
    <scope>NUCLEOTIDE SEQUENCE</scope>
    <source>
        <strain evidence="1">CGMCC 1.15448</strain>
    </source>
</reference>
<name>A0A8J2UGJ6_9BACT</name>
<dbReference type="RefSeq" id="WP_188935594.1">
    <property type="nucleotide sequence ID" value="NZ_BMJC01000004.1"/>
</dbReference>
<gene>
    <name evidence="1" type="ORF">GCM10011511_42940</name>
</gene>
<accession>A0A8J2UGJ6</accession>
<proteinExistence type="predicted"/>
<dbReference type="AlphaFoldDB" id="A0A8J2UGJ6"/>
<sequence length="231" mass="26634">MRLTHKNKVAEHLIQSRFGFDRFELFDNLNVNEPELTIIEFKNSKFVFHIEPFSSDYNAYSVGYTQYGPSYRLHNPSPKSTLTIDQVIAHIDYWLDHEVQPFVADQAAVDLWEEYKSGVEYLRIDEIETTDLTHFSNDDIVRIRFAIEDLKALIPQRFKVTEDQMAMIVNKLDYLASAANRVPKTDWKGIAISIIAGIIIALSLDTARGSQLWELFMQVFKTILLLPTGSD</sequence>
<organism evidence="1 2">
    <name type="scientific">Puia dinghuensis</name>
    <dbReference type="NCBI Taxonomy" id="1792502"/>
    <lineage>
        <taxon>Bacteria</taxon>
        <taxon>Pseudomonadati</taxon>
        <taxon>Bacteroidota</taxon>
        <taxon>Chitinophagia</taxon>
        <taxon>Chitinophagales</taxon>
        <taxon>Chitinophagaceae</taxon>
        <taxon>Puia</taxon>
    </lineage>
</organism>